<proteinExistence type="predicted"/>
<dbReference type="Proteomes" id="UP000194236">
    <property type="component" value="Unassembled WGS sequence"/>
</dbReference>
<name>A0A1Y3BQR4_EURMA</name>
<protein>
    <submittedName>
        <fullName evidence="2">Uncharacterized protein</fullName>
    </submittedName>
</protein>
<sequence length="182" mass="20974">MKHKNGETGNWPFFDSMYRMYKSITRSIDETEKSIENTIKSNFDSNKIAYSTDSSTDHEHSPSTSNDAFDDNSPSMVIHPNKRRKNDPVTELVDSVINHFKERGRIPATNDNTTISNDEEYCLLQLPPNDRIMISGLIRMFYALMNKSDSHRTAGMDMLQNLINSLYSTNDPTRLRMVITER</sequence>
<comment type="caution">
    <text evidence="2">The sequence shown here is derived from an EMBL/GenBank/DDBJ whole genome shotgun (WGS) entry which is preliminary data.</text>
</comment>
<evidence type="ECO:0000313" key="2">
    <source>
        <dbReference type="EMBL" id="OTF82278.1"/>
    </source>
</evidence>
<evidence type="ECO:0000256" key="1">
    <source>
        <dbReference type="SAM" id="MobiDB-lite"/>
    </source>
</evidence>
<dbReference type="OrthoDB" id="8775784at2759"/>
<feature type="region of interest" description="Disordered" evidence="1">
    <location>
        <begin position="50"/>
        <end position="87"/>
    </location>
</feature>
<reference evidence="2 3" key="1">
    <citation type="submission" date="2017-03" db="EMBL/GenBank/DDBJ databases">
        <title>Genome Survey of Euroglyphus maynei.</title>
        <authorList>
            <person name="Arlian L.G."/>
            <person name="Morgan M.S."/>
            <person name="Rider S.D."/>
        </authorList>
    </citation>
    <scope>NUCLEOTIDE SEQUENCE [LARGE SCALE GENOMIC DNA]</scope>
    <source>
        <strain evidence="2">Arlian Lab</strain>
        <tissue evidence="2">Whole body</tissue>
    </source>
</reference>
<accession>A0A1Y3BQR4</accession>
<keyword evidence="3" id="KW-1185">Reference proteome</keyword>
<evidence type="ECO:0000313" key="3">
    <source>
        <dbReference type="Proteomes" id="UP000194236"/>
    </source>
</evidence>
<gene>
    <name evidence="2" type="ORF">BLA29_008715</name>
</gene>
<organism evidence="2 3">
    <name type="scientific">Euroglyphus maynei</name>
    <name type="common">Mayne's house dust mite</name>
    <dbReference type="NCBI Taxonomy" id="6958"/>
    <lineage>
        <taxon>Eukaryota</taxon>
        <taxon>Metazoa</taxon>
        <taxon>Ecdysozoa</taxon>
        <taxon>Arthropoda</taxon>
        <taxon>Chelicerata</taxon>
        <taxon>Arachnida</taxon>
        <taxon>Acari</taxon>
        <taxon>Acariformes</taxon>
        <taxon>Sarcoptiformes</taxon>
        <taxon>Astigmata</taxon>
        <taxon>Psoroptidia</taxon>
        <taxon>Analgoidea</taxon>
        <taxon>Pyroglyphidae</taxon>
        <taxon>Pyroglyphinae</taxon>
        <taxon>Euroglyphus</taxon>
    </lineage>
</organism>
<dbReference type="AlphaFoldDB" id="A0A1Y3BQR4"/>
<feature type="compositionally biased region" description="Polar residues" evidence="1">
    <location>
        <begin position="62"/>
        <end position="75"/>
    </location>
</feature>
<dbReference type="EMBL" id="MUJZ01009240">
    <property type="protein sequence ID" value="OTF82278.1"/>
    <property type="molecule type" value="Genomic_DNA"/>
</dbReference>